<organism evidence="3 4">
    <name type="scientific">Candida boidinii</name>
    <name type="common">Yeast</name>
    <dbReference type="NCBI Taxonomy" id="5477"/>
    <lineage>
        <taxon>Eukaryota</taxon>
        <taxon>Fungi</taxon>
        <taxon>Dikarya</taxon>
        <taxon>Ascomycota</taxon>
        <taxon>Saccharomycotina</taxon>
        <taxon>Pichiomycetes</taxon>
        <taxon>Pichiales</taxon>
        <taxon>Pichiaceae</taxon>
        <taxon>Ogataea</taxon>
        <taxon>Ogataea/Candida clade</taxon>
    </lineage>
</organism>
<evidence type="ECO:0000256" key="1">
    <source>
        <dbReference type="SAM" id="MobiDB-lite"/>
    </source>
</evidence>
<feature type="region of interest" description="Disordered" evidence="1">
    <location>
        <begin position="356"/>
        <end position="493"/>
    </location>
</feature>
<feature type="region of interest" description="Disordered" evidence="1">
    <location>
        <begin position="714"/>
        <end position="748"/>
    </location>
</feature>
<evidence type="ECO:0000256" key="2">
    <source>
        <dbReference type="SAM" id="Phobius"/>
    </source>
</evidence>
<feature type="region of interest" description="Disordered" evidence="1">
    <location>
        <begin position="604"/>
        <end position="628"/>
    </location>
</feature>
<protein>
    <submittedName>
        <fullName evidence="3">Unnamed protein product</fullName>
    </submittedName>
</protein>
<name>A0A9W6WJY3_CANBO</name>
<reference evidence="3" key="1">
    <citation type="submission" date="2023-04" db="EMBL/GenBank/DDBJ databases">
        <title>Candida boidinii NBRC 10035.</title>
        <authorList>
            <person name="Ichikawa N."/>
            <person name="Sato H."/>
            <person name="Tonouchi N."/>
        </authorList>
    </citation>
    <scope>NUCLEOTIDE SEQUENCE</scope>
    <source>
        <strain evidence="3">NBRC 10035</strain>
    </source>
</reference>
<feature type="compositionally biased region" description="Basic residues" evidence="1">
    <location>
        <begin position="733"/>
        <end position="748"/>
    </location>
</feature>
<proteinExistence type="predicted"/>
<feature type="region of interest" description="Disordered" evidence="1">
    <location>
        <begin position="308"/>
        <end position="329"/>
    </location>
</feature>
<feature type="region of interest" description="Disordered" evidence="1">
    <location>
        <begin position="520"/>
        <end position="541"/>
    </location>
</feature>
<keyword evidence="2" id="KW-0472">Membrane</keyword>
<dbReference type="EMBL" id="BSXN01002541">
    <property type="protein sequence ID" value="GME76897.1"/>
    <property type="molecule type" value="Genomic_DNA"/>
</dbReference>
<feature type="compositionally biased region" description="Low complexity" evidence="1">
    <location>
        <begin position="357"/>
        <end position="401"/>
    </location>
</feature>
<feature type="transmembrane region" description="Helical" evidence="2">
    <location>
        <begin position="37"/>
        <end position="54"/>
    </location>
</feature>
<feature type="compositionally biased region" description="Polar residues" evidence="1">
    <location>
        <begin position="408"/>
        <end position="418"/>
    </location>
</feature>
<evidence type="ECO:0000313" key="3">
    <source>
        <dbReference type="EMBL" id="GME76897.1"/>
    </source>
</evidence>
<feature type="compositionally biased region" description="Basic and acidic residues" evidence="1">
    <location>
        <begin position="722"/>
        <end position="732"/>
    </location>
</feature>
<dbReference type="Proteomes" id="UP001165120">
    <property type="component" value="Unassembled WGS sequence"/>
</dbReference>
<comment type="caution">
    <text evidence="3">The sequence shown here is derived from an EMBL/GenBank/DDBJ whole genome shotgun (WGS) entry which is preliminary data.</text>
</comment>
<feature type="compositionally biased region" description="Low complexity" evidence="1">
    <location>
        <begin position="419"/>
        <end position="438"/>
    </location>
</feature>
<keyword evidence="2" id="KW-1133">Transmembrane helix</keyword>
<gene>
    <name evidence="3" type="ORF">Cboi02_000534800</name>
</gene>
<feature type="compositionally biased region" description="Low complexity" evidence="1">
    <location>
        <begin position="470"/>
        <end position="483"/>
    </location>
</feature>
<sequence length="748" mass="81449">MIKRNVKNWFWNTNNNYNDVFDSITLSQVDKLRSANYFYQLIILVSIICLGKLGSELYIKKHISEAESLELNNNAIKIIFCFQKLLDSNYNGDGDVSIVKILSYIKTKLNLKTPTSSLKYKNNTKEDTNPSSLNVGSPFVSAASAAGIANSSSLSTPNSFKRNSNGMQIGNGYSMDNSIPQTSLFRSDSTSTSNSIIGTTTDVKTLFPSNGSKSVPLTSTRNRNDSISTLNAGYSVNETNSMNNTNDKNISSALMGHSNSNLFDDLSAFQETPTNASLASLEDRSGNNKGNFINGIMNANSRTIHKGQYGAANKRHKSSSSDISSPVSSACSNSSVFTQSMFPSCTISRTPSVSTHNGNGHYINNNGNSNGNTSNSNNNINNNTSNQRRTSVSSNSSINSNYPPVSLFASSTAGNSFQNNGTNGANSNNNSNVSNGFNEPGRRKRTTTVSSGIGPHEQVTYNDSNPRMNSISSSASTNSSSIIQLKQNQRSSNGQKSLFETFNQSINGSLNNGLRKVRTERSRSVAVPHVQPPITDPEITHSRTQSLSIHTPSNFLCDEGQFTSGSLPTNGDISDNNNLINELNSGLSKLANEVRSDFNQEIDNTSNTINEGYGSNNVDGNGQENSQMSSSLEKLPSFTKLSMLNQKLGIDSVSFNDMVMNWAESLTPPHSNEQIHNINNGNLHQNNSMNHSLGSNEMNVTSNMVNEIENEFNQSQMTGGRESVRDIDDLKFKSKPKSKYKSKFKFKC</sequence>
<evidence type="ECO:0000313" key="4">
    <source>
        <dbReference type="Proteomes" id="UP001165120"/>
    </source>
</evidence>
<dbReference type="AlphaFoldDB" id="A0A9W6WJY3"/>
<keyword evidence="2" id="KW-0812">Transmembrane</keyword>
<feature type="compositionally biased region" description="Polar residues" evidence="1">
    <location>
        <begin position="459"/>
        <end position="469"/>
    </location>
</feature>
<feature type="compositionally biased region" description="Low complexity" evidence="1">
    <location>
        <begin position="320"/>
        <end position="329"/>
    </location>
</feature>
<feature type="compositionally biased region" description="Polar residues" evidence="1">
    <location>
        <begin position="484"/>
        <end position="493"/>
    </location>
</feature>
<accession>A0A9W6WJY3</accession>
<keyword evidence="4" id="KW-1185">Reference proteome</keyword>